<feature type="region of interest" description="Disordered" evidence="1">
    <location>
        <begin position="495"/>
        <end position="543"/>
    </location>
</feature>
<keyword evidence="4" id="KW-1185">Reference proteome</keyword>
<dbReference type="InParanoid" id="A0A317XL36"/>
<feature type="compositionally biased region" description="Low complexity" evidence="1">
    <location>
        <begin position="464"/>
        <end position="475"/>
    </location>
</feature>
<feature type="region of interest" description="Disordered" evidence="1">
    <location>
        <begin position="1"/>
        <end position="46"/>
    </location>
</feature>
<feature type="domain" description="PXA" evidence="2">
    <location>
        <begin position="173"/>
        <end position="357"/>
    </location>
</feature>
<evidence type="ECO:0000313" key="4">
    <source>
        <dbReference type="Proteomes" id="UP000246740"/>
    </source>
</evidence>
<feature type="compositionally biased region" description="Polar residues" evidence="1">
    <location>
        <begin position="446"/>
        <end position="455"/>
    </location>
</feature>
<name>A0A317XL36_9BASI</name>
<organism evidence="3 4">
    <name type="scientific">Testicularia cyperi</name>
    <dbReference type="NCBI Taxonomy" id="1882483"/>
    <lineage>
        <taxon>Eukaryota</taxon>
        <taxon>Fungi</taxon>
        <taxon>Dikarya</taxon>
        <taxon>Basidiomycota</taxon>
        <taxon>Ustilaginomycotina</taxon>
        <taxon>Ustilaginomycetes</taxon>
        <taxon>Ustilaginales</taxon>
        <taxon>Anthracoideaceae</taxon>
        <taxon>Testicularia</taxon>
    </lineage>
</organism>
<protein>
    <recommendedName>
        <fullName evidence="2">PXA domain-containing protein</fullName>
    </recommendedName>
</protein>
<dbReference type="SMART" id="SM00313">
    <property type="entry name" value="PXA"/>
    <property type="match status" value="1"/>
</dbReference>
<reference evidence="3 4" key="1">
    <citation type="journal article" date="2018" name="Mol. Biol. Evol.">
        <title>Broad Genomic Sampling Reveals a Smut Pathogenic Ancestry of the Fungal Clade Ustilaginomycotina.</title>
        <authorList>
            <person name="Kijpornyongpan T."/>
            <person name="Mondo S.J."/>
            <person name="Barry K."/>
            <person name="Sandor L."/>
            <person name="Lee J."/>
            <person name="Lipzen A."/>
            <person name="Pangilinan J."/>
            <person name="LaButti K."/>
            <person name="Hainaut M."/>
            <person name="Henrissat B."/>
            <person name="Grigoriev I.V."/>
            <person name="Spatafora J.W."/>
            <person name="Aime M.C."/>
        </authorList>
    </citation>
    <scope>NUCLEOTIDE SEQUENCE [LARGE SCALE GENOMIC DNA]</scope>
    <source>
        <strain evidence="3 4">MCA 3645</strain>
    </source>
</reference>
<feature type="compositionally biased region" description="Polar residues" evidence="1">
    <location>
        <begin position="37"/>
        <end position="46"/>
    </location>
</feature>
<evidence type="ECO:0000313" key="3">
    <source>
        <dbReference type="EMBL" id="PWY98549.1"/>
    </source>
</evidence>
<gene>
    <name evidence="3" type="ORF">BCV70DRAFT_227887</name>
</gene>
<feature type="compositionally biased region" description="Low complexity" evidence="1">
    <location>
        <begin position="94"/>
        <end position="132"/>
    </location>
</feature>
<sequence>MAATARRRPISPSPVGSPTPSAVSLLATGANRGANRDGSSAGTTTNALRSTGRIDAASPLSASHASLITEQAQATLSTRPIPPLEYRPASSEQSATNTSLNTTATTTAATTKRTKTTSTTTATIASASNARTKTSMADSTSLSEDRAAERAFYRRILFQNFAPSQEVPQITPDASLDHEIYLLLAYLLRETVLPWYSKLTPDRELLTQIVNIIVDIVHTLLQRLSTTQNPADPPLASIHRLLSLELPLILQQHYVDFRQAQHKAGSVWAPLVSAQLFHSSSPHPGIHTDDLGLDGRIELDYLRIAVLALLSSVLPADEFAPDTEKFVVRDVLVTVLRGALGKPTRPWFVVQSLNKVLDATGWCEAPLGCVPPPAGGLASDSFPRAGTGAAARSETRTSFAVHLANLPALLLRLWTFLVLRVLPFLVRAYLDLFNVHRANRRRFPSETGSGTNNQPGSSTGGYGSSMSRSVSVGSLSEKRMHGRFPSHRFDTHLSAAGATPLNSKPNRSQEDEEAEAKRELERIREEEEDHDGDDETAALSLDGDSGLSARYPYVASWLGLVEEAIETRTRTLLSSVFAIVKVGLAIGGFDWKTDLVVMSAVLHKATDPVAIAKHVRLVRKILLPNGHLSPPVPDPSPETQDREYKRLRARLLAGTPAVVRRAVWGRDAETQFAGLSRWLEPVCSPQAAGPNTLLGILVLERLIAVLCPDLVESS</sequence>
<evidence type="ECO:0000256" key="1">
    <source>
        <dbReference type="SAM" id="MobiDB-lite"/>
    </source>
</evidence>
<dbReference type="PROSITE" id="PS51207">
    <property type="entry name" value="PXA"/>
    <property type="match status" value="1"/>
</dbReference>
<dbReference type="Pfam" id="PF02194">
    <property type="entry name" value="PXA"/>
    <property type="match status" value="1"/>
</dbReference>
<dbReference type="OrthoDB" id="5582218at2759"/>
<feature type="compositionally biased region" description="Acidic residues" evidence="1">
    <location>
        <begin position="526"/>
        <end position="536"/>
    </location>
</feature>
<dbReference type="AlphaFoldDB" id="A0A317XL36"/>
<dbReference type="EMBL" id="KZ819198">
    <property type="protein sequence ID" value="PWY98549.1"/>
    <property type="molecule type" value="Genomic_DNA"/>
</dbReference>
<feature type="compositionally biased region" description="Basic and acidic residues" evidence="1">
    <location>
        <begin position="515"/>
        <end position="525"/>
    </location>
</feature>
<feature type="region of interest" description="Disordered" evidence="1">
    <location>
        <begin position="73"/>
        <end position="141"/>
    </location>
</feature>
<evidence type="ECO:0000259" key="2">
    <source>
        <dbReference type="PROSITE" id="PS51207"/>
    </source>
</evidence>
<accession>A0A317XL36</accession>
<dbReference type="STRING" id="1882483.A0A317XL36"/>
<proteinExistence type="predicted"/>
<dbReference type="Proteomes" id="UP000246740">
    <property type="component" value="Unassembled WGS sequence"/>
</dbReference>
<feature type="region of interest" description="Disordered" evidence="1">
    <location>
        <begin position="442"/>
        <end position="477"/>
    </location>
</feature>
<dbReference type="InterPro" id="IPR003114">
    <property type="entry name" value="Phox_assoc"/>
</dbReference>